<organism evidence="3 4">
    <name type="scientific">Prorocentrum cordatum</name>
    <dbReference type="NCBI Taxonomy" id="2364126"/>
    <lineage>
        <taxon>Eukaryota</taxon>
        <taxon>Sar</taxon>
        <taxon>Alveolata</taxon>
        <taxon>Dinophyceae</taxon>
        <taxon>Prorocentrales</taxon>
        <taxon>Prorocentraceae</taxon>
        <taxon>Prorocentrum</taxon>
    </lineage>
</organism>
<proteinExistence type="predicted"/>
<evidence type="ECO:0000256" key="1">
    <source>
        <dbReference type="ARBA" id="ARBA00022737"/>
    </source>
</evidence>
<feature type="compositionally biased region" description="Basic and acidic residues" evidence="2">
    <location>
        <begin position="1"/>
        <end position="14"/>
    </location>
</feature>
<feature type="region of interest" description="Disordered" evidence="2">
    <location>
        <begin position="1"/>
        <end position="24"/>
    </location>
</feature>
<keyword evidence="4" id="KW-1185">Reference proteome</keyword>
<accession>A0ABN9S0I2</accession>
<evidence type="ECO:0000313" key="3">
    <source>
        <dbReference type="EMBL" id="CAK0824316.1"/>
    </source>
</evidence>
<dbReference type="EMBL" id="CAUYUJ010008558">
    <property type="protein sequence ID" value="CAK0824316.1"/>
    <property type="molecule type" value="Genomic_DNA"/>
</dbReference>
<evidence type="ECO:0000256" key="2">
    <source>
        <dbReference type="SAM" id="MobiDB-lite"/>
    </source>
</evidence>
<evidence type="ECO:0008006" key="5">
    <source>
        <dbReference type="Google" id="ProtNLM"/>
    </source>
</evidence>
<dbReference type="InterPro" id="IPR011990">
    <property type="entry name" value="TPR-like_helical_dom_sf"/>
</dbReference>
<dbReference type="Proteomes" id="UP001189429">
    <property type="component" value="Unassembled WGS sequence"/>
</dbReference>
<dbReference type="Gene3D" id="1.25.40.10">
    <property type="entry name" value="Tetratricopeptide repeat domain"/>
    <property type="match status" value="1"/>
</dbReference>
<reference evidence="3" key="1">
    <citation type="submission" date="2023-10" db="EMBL/GenBank/DDBJ databases">
        <authorList>
            <person name="Chen Y."/>
            <person name="Shah S."/>
            <person name="Dougan E. K."/>
            <person name="Thang M."/>
            <person name="Chan C."/>
        </authorList>
    </citation>
    <scope>NUCLEOTIDE SEQUENCE [LARGE SCALE GENOMIC DNA]</scope>
</reference>
<name>A0ABN9S0I2_9DINO</name>
<dbReference type="Pfam" id="PF13812">
    <property type="entry name" value="PPR_3"/>
    <property type="match status" value="1"/>
</dbReference>
<dbReference type="PANTHER" id="PTHR47447">
    <property type="entry name" value="OS03G0856100 PROTEIN"/>
    <property type="match status" value="1"/>
</dbReference>
<feature type="region of interest" description="Disordered" evidence="2">
    <location>
        <begin position="158"/>
        <end position="200"/>
    </location>
</feature>
<dbReference type="InterPro" id="IPR002885">
    <property type="entry name" value="PPR_rpt"/>
</dbReference>
<comment type="caution">
    <text evidence="3">The sequence shown here is derived from an EMBL/GenBank/DDBJ whole genome shotgun (WGS) entry which is preliminary data.</text>
</comment>
<protein>
    <recommendedName>
        <fullName evidence="5">Pentacotripeptide-repeat region of PRORP domain-containing protein</fullName>
    </recommendedName>
</protein>
<sequence length="200" mass="21577">MRDGTATEDKEEGNRLPSRSLLRRADPASVRRLMDGLPRRGLRPDGASYQRLVWAHCAAADLAGAEAALLEMRAARFSPDKQCYHSLARALGRGGSPEGDAAVARRVCADMQADSVKPDVWLGCMFVRTLVQGGDRASADKVVAYMRDRHVEPDQRVLAELAGRPPRKVASARAAPARRASCSPHARARAAPTDSARGDP</sequence>
<dbReference type="PANTHER" id="PTHR47447:SF17">
    <property type="entry name" value="OS12G0638900 PROTEIN"/>
    <property type="match status" value="1"/>
</dbReference>
<gene>
    <name evidence="3" type="ORF">PCOR1329_LOCUS24747</name>
</gene>
<feature type="compositionally biased region" description="Low complexity" evidence="2">
    <location>
        <begin position="168"/>
        <end position="192"/>
    </location>
</feature>
<evidence type="ECO:0000313" key="4">
    <source>
        <dbReference type="Proteomes" id="UP001189429"/>
    </source>
</evidence>
<keyword evidence="1" id="KW-0677">Repeat</keyword>